<keyword evidence="1" id="KW-0732">Signal</keyword>
<evidence type="ECO:0000256" key="1">
    <source>
        <dbReference type="SAM" id="SignalP"/>
    </source>
</evidence>
<keyword evidence="3" id="KW-1185">Reference proteome</keyword>
<sequence>MKKSVLATVLGAIVSAGAAQAAPADEVKALLEQKSAVEAYSLGRANPGEMGNPTFDFFYGIAAIDAGHAGEGVLALERYLLSFPENRSARFQLARGYYVLGEDQRARDEFQTLLADASGDERTATERFLDAIKAREGRYSPTGSAFVELGFGYDTNLNFGIAAGSSPSIPGFGPLPPLAPTSVTAKAEDGFTAFAAGAQGAYPVAPGTALYGAVGLDARMYFKENYNQFDQLNVGASGGVSHIADLNLYKVGVGYAQNYVDQQAYVNTVSLNGEWHHQYDQFNRFILGAQVAALSFSDMDVYLRLDKVGGKVRSLNSRFRDSTFAGVVGSWVRSFNTEYLPVLTVTGNYGEENNVDNRPDLSRNIYGLRAGVSLTPAPKWGATIGANYQQNDYMDKFGLLPGADPRRDMNLTVDGSVSYFYSKELTLRGELLATKQDSNIGLYDYDRYVVGVKARYDFK</sequence>
<comment type="caution">
    <text evidence="2">The sequence shown here is derived from an EMBL/GenBank/DDBJ whole genome shotgun (WGS) entry which is preliminary data.</text>
</comment>
<organism evidence="2 3">
    <name type="scientific">Sulfurisoma sediminicola</name>
    <dbReference type="NCBI Taxonomy" id="1381557"/>
    <lineage>
        <taxon>Bacteria</taxon>
        <taxon>Pseudomonadati</taxon>
        <taxon>Pseudomonadota</taxon>
        <taxon>Betaproteobacteria</taxon>
        <taxon>Nitrosomonadales</taxon>
        <taxon>Sterolibacteriaceae</taxon>
        <taxon>Sulfurisoma</taxon>
    </lineage>
</organism>
<dbReference type="AlphaFoldDB" id="A0A497XKC3"/>
<evidence type="ECO:0000313" key="2">
    <source>
        <dbReference type="EMBL" id="RLJ68413.1"/>
    </source>
</evidence>
<reference evidence="2 3" key="1">
    <citation type="submission" date="2018-10" db="EMBL/GenBank/DDBJ databases">
        <title>Genomic Encyclopedia of Type Strains, Phase IV (KMG-IV): sequencing the most valuable type-strain genomes for metagenomic binning, comparative biology and taxonomic classification.</title>
        <authorList>
            <person name="Goeker M."/>
        </authorList>
    </citation>
    <scope>NUCLEOTIDE SEQUENCE [LARGE SCALE GENOMIC DNA]</scope>
    <source>
        <strain evidence="2 3">DSM 26916</strain>
    </source>
</reference>
<protein>
    <recommendedName>
        <fullName evidence="4">Tetratricopeptide repeat protein</fullName>
    </recommendedName>
</protein>
<evidence type="ECO:0000313" key="3">
    <source>
        <dbReference type="Proteomes" id="UP000268908"/>
    </source>
</evidence>
<gene>
    <name evidence="2" type="ORF">DFR35_0973</name>
</gene>
<dbReference type="InterPro" id="IPR011990">
    <property type="entry name" value="TPR-like_helical_dom_sf"/>
</dbReference>
<dbReference type="SUPFAM" id="SSF56935">
    <property type="entry name" value="Porins"/>
    <property type="match status" value="1"/>
</dbReference>
<proteinExistence type="predicted"/>
<dbReference type="Proteomes" id="UP000268908">
    <property type="component" value="Unassembled WGS sequence"/>
</dbReference>
<dbReference type="EMBL" id="RCCI01000004">
    <property type="protein sequence ID" value="RLJ68413.1"/>
    <property type="molecule type" value="Genomic_DNA"/>
</dbReference>
<evidence type="ECO:0008006" key="4">
    <source>
        <dbReference type="Google" id="ProtNLM"/>
    </source>
</evidence>
<accession>A0A497XKC3</accession>
<feature type="chain" id="PRO_5019849217" description="Tetratricopeptide repeat protein" evidence="1">
    <location>
        <begin position="22"/>
        <end position="459"/>
    </location>
</feature>
<dbReference type="SUPFAM" id="SSF48452">
    <property type="entry name" value="TPR-like"/>
    <property type="match status" value="1"/>
</dbReference>
<feature type="signal peptide" evidence="1">
    <location>
        <begin position="1"/>
        <end position="21"/>
    </location>
</feature>
<name>A0A497XKC3_9PROT</name>